<dbReference type="Gene3D" id="3.30.460.30">
    <property type="entry name" value="Glutamyl-tRNA reductase, N-terminal domain"/>
    <property type="match status" value="1"/>
</dbReference>
<evidence type="ECO:0000256" key="3">
    <source>
        <dbReference type="ARBA" id="ARBA00012970"/>
    </source>
</evidence>
<dbReference type="InterPro" id="IPR036453">
    <property type="entry name" value="GluRdtase_dimer_dom_sf"/>
</dbReference>
<dbReference type="Gene3D" id="3.40.50.720">
    <property type="entry name" value="NAD(P)-binding Rossmann-like Domain"/>
    <property type="match status" value="1"/>
</dbReference>
<sequence length="409" mass="45671">MSISMIGIDYGKASVDVRAQFSFTKKNAVQAMERLKKMPGVYGCIILSTCNRMELWASLQEEWEGSLYGFLCKEKDKRPEDFQKYFVQRTEREAVEHLFYLTSGLKSQILAEDQIITQVKDALALSREAYCTDNVLEVLFRTAVTAAKKVKTEVSFSRGNVSVIHQAIEKLKAQGFPLQGKNCMVIGNGEMGRVAALALKEAGADVTVTVRQYRSGVVNIPQGCQRINYGDRMEFLPQCDLVVSATASPNLTITKEGLEEAGISGSLVLIDLAVPRDIDPLAGTLGNVRLYDIDSFKIDAVSPKLQESLERAGAILGEQMEDFYSWYEGHDLIPRIQGIKEEAVQDLNLRILKTLRKTPMEEGDREKLLTAIDKAAEKVVNKMVFGLKDSLKQEEFRNCVEGLEKLYGE</sequence>
<comment type="function">
    <text evidence="8">Catalyzes the NADPH-dependent reduction of glutamyl-tRNA(Glu) to glutamate 1-semialdehyde (GSA).</text>
</comment>
<dbReference type="NCBIfam" id="TIGR01035">
    <property type="entry name" value="hemA"/>
    <property type="match status" value="1"/>
</dbReference>
<evidence type="ECO:0000259" key="14">
    <source>
        <dbReference type="Pfam" id="PF00745"/>
    </source>
</evidence>
<evidence type="ECO:0000256" key="10">
    <source>
        <dbReference type="PIRSR" id="PIRSR000445-2"/>
    </source>
</evidence>
<evidence type="ECO:0000256" key="8">
    <source>
        <dbReference type="HAMAP-Rule" id="MF_00087"/>
    </source>
</evidence>
<dbReference type="Pfam" id="PF01488">
    <property type="entry name" value="Shikimate_DH"/>
    <property type="match status" value="1"/>
</dbReference>
<feature type="binding site" evidence="8 10">
    <location>
        <position position="107"/>
    </location>
    <ligand>
        <name>substrate</name>
    </ligand>
</feature>
<evidence type="ECO:0000256" key="7">
    <source>
        <dbReference type="ARBA" id="ARBA00047464"/>
    </source>
</evidence>
<dbReference type="InterPro" id="IPR006151">
    <property type="entry name" value="Shikm_DH/Glu-tRNA_Rdtase"/>
</dbReference>
<dbReference type="InterPro" id="IPR015895">
    <property type="entry name" value="4pyrrol_synth_GluRdtase_N"/>
</dbReference>
<comment type="pathway">
    <text evidence="1 8 13">Porphyrin-containing compound metabolism; protoporphyrin-IX biosynthesis; 5-aminolevulinate from L-glutamyl-tRNA(Glu): step 1/2.</text>
</comment>
<keyword evidence="4 8" id="KW-0521">NADP</keyword>
<feature type="binding site" evidence="8 10">
    <location>
        <begin position="49"/>
        <end position="52"/>
    </location>
    <ligand>
        <name>substrate</name>
    </ligand>
</feature>
<evidence type="ECO:0000259" key="16">
    <source>
        <dbReference type="Pfam" id="PF05201"/>
    </source>
</evidence>
<protein>
    <recommendedName>
        <fullName evidence="3 8">Glutamyl-tRNA reductase</fullName>
        <shortName evidence="8">GluTR</shortName>
        <ecNumber evidence="3 8">1.2.1.70</ecNumber>
    </recommendedName>
</protein>
<feature type="domain" description="Tetrapyrrole biosynthesis glutamyl-tRNA reductase dimerisation" evidence="14">
    <location>
        <begin position="312"/>
        <end position="408"/>
    </location>
</feature>
<dbReference type="InterPro" id="IPR036291">
    <property type="entry name" value="NAD(P)-bd_dom_sf"/>
</dbReference>
<feature type="domain" description="Quinate/shikimate 5-dehydrogenase/glutamyl-tRNA reductase" evidence="15">
    <location>
        <begin position="176"/>
        <end position="296"/>
    </location>
</feature>
<dbReference type="GO" id="GO:0008883">
    <property type="term" value="F:glutamyl-tRNA reductase activity"/>
    <property type="evidence" value="ECO:0007669"/>
    <property type="project" value="UniProtKB-UniRule"/>
</dbReference>
<feature type="site" description="Important for activity" evidence="8 12">
    <location>
        <position position="97"/>
    </location>
</feature>
<dbReference type="CDD" id="cd05213">
    <property type="entry name" value="NAD_bind_Glutamyl_tRNA_reduct"/>
    <property type="match status" value="1"/>
</dbReference>
<evidence type="ECO:0000256" key="1">
    <source>
        <dbReference type="ARBA" id="ARBA00005059"/>
    </source>
</evidence>
<dbReference type="GO" id="GO:0019353">
    <property type="term" value="P:protoporphyrinogen IX biosynthetic process from glutamate"/>
    <property type="evidence" value="ECO:0007669"/>
    <property type="project" value="TreeGrafter"/>
</dbReference>
<keyword evidence="6 8" id="KW-0627">Porphyrin biosynthesis</keyword>
<dbReference type="Proteomes" id="UP000824056">
    <property type="component" value="Unassembled WGS sequence"/>
</dbReference>
<comment type="subunit">
    <text evidence="8">Homodimer.</text>
</comment>
<dbReference type="Pfam" id="PF05201">
    <property type="entry name" value="GlutR_N"/>
    <property type="match status" value="1"/>
</dbReference>
<comment type="caution">
    <text evidence="17">The sequence shown here is derived from an EMBL/GenBank/DDBJ whole genome shotgun (WGS) entry which is preliminary data.</text>
</comment>
<name>A0A9D2FRR6_9FIRM</name>
<feature type="domain" description="Glutamyl-tRNA reductase N-terminal" evidence="16">
    <location>
        <begin position="6"/>
        <end position="153"/>
    </location>
</feature>
<comment type="domain">
    <text evidence="8">Possesses an unusual extended V-shaped dimeric structure with each monomer consisting of three distinct domains arranged along a curved 'spinal' alpha-helix. The N-terminal catalytic domain specifically recognizes the glutamate moiety of the substrate. The second domain is the NADPH-binding domain, and the third C-terminal domain is responsible for dimerization.</text>
</comment>
<comment type="similarity">
    <text evidence="2 8 13">Belongs to the glutamyl-tRNA reductase family.</text>
</comment>
<dbReference type="AlphaFoldDB" id="A0A9D2FRR6"/>
<dbReference type="PIRSF" id="PIRSF000445">
    <property type="entry name" value="4pyrrol_synth_GluRdtase"/>
    <property type="match status" value="1"/>
</dbReference>
<evidence type="ECO:0000259" key="15">
    <source>
        <dbReference type="Pfam" id="PF01488"/>
    </source>
</evidence>
<dbReference type="PANTHER" id="PTHR43013">
    <property type="entry name" value="GLUTAMYL-TRNA REDUCTASE"/>
    <property type="match status" value="1"/>
</dbReference>
<evidence type="ECO:0000256" key="4">
    <source>
        <dbReference type="ARBA" id="ARBA00022857"/>
    </source>
</evidence>
<comment type="catalytic activity">
    <reaction evidence="7 8 13">
        <text>(S)-4-amino-5-oxopentanoate + tRNA(Glu) + NADP(+) = L-glutamyl-tRNA(Glu) + NADPH + H(+)</text>
        <dbReference type="Rhea" id="RHEA:12344"/>
        <dbReference type="Rhea" id="RHEA-COMP:9663"/>
        <dbReference type="Rhea" id="RHEA-COMP:9680"/>
        <dbReference type="ChEBI" id="CHEBI:15378"/>
        <dbReference type="ChEBI" id="CHEBI:57501"/>
        <dbReference type="ChEBI" id="CHEBI:57783"/>
        <dbReference type="ChEBI" id="CHEBI:58349"/>
        <dbReference type="ChEBI" id="CHEBI:78442"/>
        <dbReference type="ChEBI" id="CHEBI:78520"/>
        <dbReference type="EC" id="1.2.1.70"/>
    </reaction>
</comment>
<reference evidence="17" key="2">
    <citation type="submission" date="2021-04" db="EMBL/GenBank/DDBJ databases">
        <authorList>
            <person name="Gilroy R."/>
        </authorList>
    </citation>
    <scope>NUCLEOTIDE SEQUENCE</scope>
    <source>
        <strain evidence="17">1068</strain>
    </source>
</reference>
<dbReference type="Pfam" id="PF00745">
    <property type="entry name" value="GlutR_dimer"/>
    <property type="match status" value="1"/>
</dbReference>
<dbReference type="InterPro" id="IPR015896">
    <property type="entry name" value="4pyrrol_synth_GluRdtase_dimer"/>
</dbReference>
<evidence type="ECO:0000256" key="9">
    <source>
        <dbReference type="PIRSR" id="PIRSR000445-1"/>
    </source>
</evidence>
<organism evidence="17 18">
    <name type="scientific">Candidatus Blautia pullicola</name>
    <dbReference type="NCBI Taxonomy" id="2838498"/>
    <lineage>
        <taxon>Bacteria</taxon>
        <taxon>Bacillati</taxon>
        <taxon>Bacillota</taxon>
        <taxon>Clostridia</taxon>
        <taxon>Lachnospirales</taxon>
        <taxon>Lachnospiraceae</taxon>
        <taxon>Blautia</taxon>
    </lineage>
</organism>
<dbReference type="HAMAP" id="MF_00087">
    <property type="entry name" value="Glu_tRNA_reductase"/>
    <property type="match status" value="1"/>
</dbReference>
<comment type="miscellaneous">
    <text evidence="8">During catalysis, the active site Cys acts as a nucleophile attacking the alpha-carbonyl group of tRNA-bound glutamate with the formation of a thioester intermediate between enzyme and glutamate, and the concomitant release of tRNA(Glu). The thioester intermediate is finally reduced by direct hydride transfer from NADPH, to form the product GSA.</text>
</comment>
<dbReference type="PANTHER" id="PTHR43013:SF1">
    <property type="entry name" value="GLUTAMYL-TRNA REDUCTASE"/>
    <property type="match status" value="1"/>
</dbReference>
<accession>A0A9D2FRR6</accession>
<evidence type="ECO:0000256" key="13">
    <source>
        <dbReference type="RuleBase" id="RU000584"/>
    </source>
</evidence>
<feature type="binding site" evidence="8 10">
    <location>
        <position position="118"/>
    </location>
    <ligand>
        <name>substrate</name>
    </ligand>
</feature>
<evidence type="ECO:0000256" key="6">
    <source>
        <dbReference type="ARBA" id="ARBA00023244"/>
    </source>
</evidence>
<dbReference type="GO" id="GO:0050661">
    <property type="term" value="F:NADP binding"/>
    <property type="evidence" value="ECO:0007669"/>
    <property type="project" value="InterPro"/>
</dbReference>
<gene>
    <name evidence="8 17" type="primary">hemA</name>
    <name evidence="17" type="ORF">H9809_07055</name>
</gene>
<keyword evidence="5 8" id="KW-0560">Oxidoreductase</keyword>
<evidence type="ECO:0000313" key="18">
    <source>
        <dbReference type="Proteomes" id="UP000824056"/>
    </source>
</evidence>
<evidence type="ECO:0000256" key="5">
    <source>
        <dbReference type="ARBA" id="ARBA00023002"/>
    </source>
</evidence>
<feature type="active site" description="Nucleophile" evidence="8 9">
    <location>
        <position position="50"/>
    </location>
</feature>
<dbReference type="SUPFAM" id="SSF51735">
    <property type="entry name" value="NAD(P)-binding Rossmann-fold domains"/>
    <property type="match status" value="1"/>
</dbReference>
<evidence type="ECO:0000256" key="11">
    <source>
        <dbReference type="PIRSR" id="PIRSR000445-3"/>
    </source>
</evidence>
<dbReference type="EMBL" id="DXBG01000167">
    <property type="protein sequence ID" value="HIZ65640.1"/>
    <property type="molecule type" value="Genomic_DNA"/>
</dbReference>
<dbReference type="InterPro" id="IPR000343">
    <property type="entry name" value="4pyrrol_synth_GluRdtase"/>
</dbReference>
<dbReference type="EC" id="1.2.1.70" evidence="3 8"/>
<evidence type="ECO:0000313" key="17">
    <source>
        <dbReference type="EMBL" id="HIZ65640.1"/>
    </source>
</evidence>
<dbReference type="SUPFAM" id="SSF69742">
    <property type="entry name" value="Glutamyl tRNA-reductase catalytic, N-terminal domain"/>
    <property type="match status" value="1"/>
</dbReference>
<dbReference type="SUPFAM" id="SSF69075">
    <property type="entry name" value="Glutamyl tRNA-reductase dimerization domain"/>
    <property type="match status" value="1"/>
</dbReference>
<feature type="binding site" evidence="8 10">
    <location>
        <begin position="112"/>
        <end position="114"/>
    </location>
    <ligand>
        <name>substrate</name>
    </ligand>
</feature>
<feature type="binding site" evidence="8 11">
    <location>
        <begin position="187"/>
        <end position="192"/>
    </location>
    <ligand>
        <name>NADP(+)</name>
        <dbReference type="ChEBI" id="CHEBI:58349"/>
    </ligand>
</feature>
<dbReference type="FunFam" id="3.30.460.30:FF:000001">
    <property type="entry name" value="Glutamyl-tRNA reductase"/>
    <property type="match status" value="1"/>
</dbReference>
<evidence type="ECO:0000256" key="12">
    <source>
        <dbReference type="PIRSR" id="PIRSR000445-4"/>
    </source>
</evidence>
<proteinExistence type="inferred from homology"/>
<dbReference type="InterPro" id="IPR036343">
    <property type="entry name" value="GluRdtase_N_sf"/>
</dbReference>
<evidence type="ECO:0000256" key="2">
    <source>
        <dbReference type="ARBA" id="ARBA00005916"/>
    </source>
</evidence>
<reference evidence="17" key="1">
    <citation type="journal article" date="2021" name="PeerJ">
        <title>Extensive microbial diversity within the chicken gut microbiome revealed by metagenomics and culture.</title>
        <authorList>
            <person name="Gilroy R."/>
            <person name="Ravi A."/>
            <person name="Getino M."/>
            <person name="Pursley I."/>
            <person name="Horton D.L."/>
            <person name="Alikhan N.F."/>
            <person name="Baker D."/>
            <person name="Gharbi K."/>
            <person name="Hall N."/>
            <person name="Watson M."/>
            <person name="Adriaenssens E.M."/>
            <person name="Foster-Nyarko E."/>
            <person name="Jarju S."/>
            <person name="Secka A."/>
            <person name="Antonio M."/>
            <person name="Oren A."/>
            <person name="Chaudhuri R.R."/>
            <person name="La Ragione R."/>
            <person name="Hildebrand F."/>
            <person name="Pallen M.J."/>
        </authorList>
    </citation>
    <scope>NUCLEOTIDE SEQUENCE</scope>
    <source>
        <strain evidence="17">1068</strain>
    </source>
</reference>